<sequence>MNLKLMNIIGVIFTTTNTLFAVVFVYAYSEEIQRTADIKDAGRRFTLTGGDGMVFVERETADARGSTKKIIGVSVHSLEKEWDDLGALIEAADGKETKYNLVKSLPFLLSQIILALNEKLRKINYEEKDIDEKTDRVYLEFEKLLLRMQGEYRKYTKESTPFQKQRIVWSYVKKHYQRGTLRVKEREEIELFEDFCEKYYEDRDYLDKILIEVEDRDVDEAMNYEEVVKRYEQKKGWKLLGNVELLCVSGGMMHCLMEVDRLGKKLSEAEIIKQRVAKTTAKLSQMNSKMKEEEKRGGTKIMPFAGG</sequence>
<proteinExistence type="predicted"/>
<evidence type="ECO:0000256" key="1">
    <source>
        <dbReference type="SAM" id="MobiDB-lite"/>
    </source>
</evidence>
<name>A0A9W7GCD1_9STRA</name>
<feature type="transmembrane region" description="Helical" evidence="2">
    <location>
        <begin position="6"/>
        <end position="29"/>
    </location>
</feature>
<reference evidence="4" key="1">
    <citation type="journal article" date="2023" name="Commun. Biol.">
        <title>Genome analysis of Parmales, the sister group of diatoms, reveals the evolutionary specialization of diatoms from phago-mixotrophs to photoautotrophs.</title>
        <authorList>
            <person name="Ban H."/>
            <person name="Sato S."/>
            <person name="Yoshikawa S."/>
            <person name="Yamada K."/>
            <person name="Nakamura Y."/>
            <person name="Ichinomiya M."/>
            <person name="Sato N."/>
            <person name="Blanc-Mathieu R."/>
            <person name="Endo H."/>
            <person name="Kuwata A."/>
            <person name="Ogata H."/>
        </authorList>
    </citation>
    <scope>NUCLEOTIDE SEQUENCE [LARGE SCALE GENOMIC DNA]</scope>
</reference>
<protein>
    <submittedName>
        <fullName evidence="3">Uncharacterized protein</fullName>
    </submittedName>
</protein>
<comment type="caution">
    <text evidence="3">The sequence shown here is derived from an EMBL/GenBank/DDBJ whole genome shotgun (WGS) entry which is preliminary data.</text>
</comment>
<keyword evidence="2" id="KW-0812">Transmembrane</keyword>
<dbReference type="AlphaFoldDB" id="A0A9W7GCD1"/>
<keyword evidence="4" id="KW-1185">Reference proteome</keyword>
<keyword evidence="2" id="KW-1133">Transmembrane helix</keyword>
<evidence type="ECO:0000313" key="3">
    <source>
        <dbReference type="EMBL" id="GMI41900.1"/>
    </source>
</evidence>
<dbReference type="EMBL" id="BRYA01000161">
    <property type="protein sequence ID" value="GMI41900.1"/>
    <property type="molecule type" value="Genomic_DNA"/>
</dbReference>
<gene>
    <name evidence="3" type="ORF">TrCOL_g13672</name>
</gene>
<dbReference type="OrthoDB" id="10358171at2759"/>
<accession>A0A9W7GCD1</accession>
<organism evidence="3 4">
    <name type="scientific">Triparma columacea</name>
    <dbReference type="NCBI Taxonomy" id="722753"/>
    <lineage>
        <taxon>Eukaryota</taxon>
        <taxon>Sar</taxon>
        <taxon>Stramenopiles</taxon>
        <taxon>Ochrophyta</taxon>
        <taxon>Bolidophyceae</taxon>
        <taxon>Parmales</taxon>
        <taxon>Triparmaceae</taxon>
        <taxon>Triparma</taxon>
    </lineage>
</organism>
<keyword evidence="2" id="KW-0472">Membrane</keyword>
<dbReference type="Proteomes" id="UP001165065">
    <property type="component" value="Unassembled WGS sequence"/>
</dbReference>
<evidence type="ECO:0000256" key="2">
    <source>
        <dbReference type="SAM" id="Phobius"/>
    </source>
</evidence>
<evidence type="ECO:0000313" key="4">
    <source>
        <dbReference type="Proteomes" id="UP001165065"/>
    </source>
</evidence>
<feature type="region of interest" description="Disordered" evidence="1">
    <location>
        <begin position="288"/>
        <end position="307"/>
    </location>
</feature>